<dbReference type="InterPro" id="IPR008984">
    <property type="entry name" value="SMAD_FHA_dom_sf"/>
</dbReference>
<dbReference type="OrthoDB" id="552194at2759"/>
<evidence type="ECO:0000256" key="6">
    <source>
        <dbReference type="SAM" id="Coils"/>
    </source>
</evidence>
<evidence type="ECO:0000256" key="3">
    <source>
        <dbReference type="ARBA" id="ARBA00023204"/>
    </source>
</evidence>
<evidence type="ECO:0000256" key="7">
    <source>
        <dbReference type="SAM" id="MobiDB-lite"/>
    </source>
</evidence>
<evidence type="ECO:0000259" key="8">
    <source>
        <dbReference type="PROSITE" id="PS50006"/>
    </source>
</evidence>
<proteinExistence type="inferred from homology"/>
<feature type="compositionally biased region" description="Acidic residues" evidence="7">
    <location>
        <begin position="743"/>
        <end position="754"/>
    </location>
</feature>
<comment type="similarity">
    <text evidence="5">Belongs to the Nibrin family.</text>
</comment>
<keyword evidence="6" id="KW-0175">Coiled coil</keyword>
<dbReference type="Pfam" id="PF00498">
    <property type="entry name" value="FHA"/>
    <property type="match status" value="1"/>
</dbReference>
<dbReference type="GO" id="GO:0003684">
    <property type="term" value="F:damaged DNA binding"/>
    <property type="evidence" value="ECO:0007669"/>
    <property type="project" value="TreeGrafter"/>
</dbReference>
<evidence type="ECO:0000256" key="4">
    <source>
        <dbReference type="ARBA" id="ARBA00023242"/>
    </source>
</evidence>
<keyword evidence="2" id="KW-0227">DNA damage</keyword>
<feature type="compositionally biased region" description="Polar residues" evidence="7">
    <location>
        <begin position="821"/>
        <end position="833"/>
    </location>
</feature>
<accession>A0A6A6NL27</accession>
<keyword evidence="4" id="KW-0539">Nucleus</keyword>
<dbReference type="Pfam" id="PF16508">
    <property type="entry name" value="NIBRIN_BRCT_II"/>
    <property type="match status" value="1"/>
</dbReference>
<dbReference type="GO" id="GO:0030870">
    <property type="term" value="C:Mre11 complex"/>
    <property type="evidence" value="ECO:0007669"/>
    <property type="project" value="InterPro"/>
</dbReference>
<feature type="compositionally biased region" description="Polar residues" evidence="7">
    <location>
        <begin position="393"/>
        <end position="416"/>
    </location>
</feature>
<dbReference type="InterPro" id="IPR032429">
    <property type="entry name" value="Nibrin_BRCT2"/>
</dbReference>
<dbReference type="AlphaFoldDB" id="A0A6A6NL27"/>
<dbReference type="InterPro" id="IPR000253">
    <property type="entry name" value="FHA_dom"/>
</dbReference>
<dbReference type="PROSITE" id="PS50006">
    <property type="entry name" value="FHA_DOMAIN"/>
    <property type="match status" value="1"/>
</dbReference>
<evidence type="ECO:0000256" key="1">
    <source>
        <dbReference type="ARBA" id="ARBA00004123"/>
    </source>
</evidence>
<comment type="subcellular location">
    <subcellularLocation>
        <location evidence="1">Nucleus</location>
    </subcellularLocation>
</comment>
<dbReference type="Gene3D" id="2.60.200.20">
    <property type="match status" value="1"/>
</dbReference>
<dbReference type="Proteomes" id="UP000799766">
    <property type="component" value="Unassembled WGS sequence"/>
</dbReference>
<dbReference type="SUPFAM" id="SSF49879">
    <property type="entry name" value="SMAD/FHA domain"/>
    <property type="match status" value="1"/>
</dbReference>
<feature type="region of interest" description="Disordered" evidence="7">
    <location>
        <begin position="511"/>
        <end position="536"/>
    </location>
</feature>
<organism evidence="9 10">
    <name type="scientific">Lineolata rhizophorae</name>
    <dbReference type="NCBI Taxonomy" id="578093"/>
    <lineage>
        <taxon>Eukaryota</taxon>
        <taxon>Fungi</taxon>
        <taxon>Dikarya</taxon>
        <taxon>Ascomycota</taxon>
        <taxon>Pezizomycotina</taxon>
        <taxon>Dothideomycetes</taxon>
        <taxon>Dothideomycetes incertae sedis</taxon>
        <taxon>Lineolatales</taxon>
        <taxon>Lineolataceae</taxon>
        <taxon>Lineolata</taxon>
    </lineage>
</organism>
<sequence>MWLLENEGNLFQGKKLWLRPGSSHLFGRTKQKQPLSPGERDHFITDKTVSRRHLVITVKEVPSDYGSLVHKRSEVEVKDDSRVGTLVDGVSLKGASKTLTGASHTLQLGTQGQKFRLRWHPVVLTFSVVGKSEDEISGMLQKHRTRLEPYDIKVNRDYVVSQTSHVVASKRNTPKGLQALVDCKFIVTEAYIDAIVRAASTRLASPDEPDSPRPSLLEDDYEKNWPGEIPFLPERGREPVDRPAEFYRPDPARSNLFSKYIFIFRDQGQFDPLQDPINTAGGKVLLYDFRFGETAVDDFVQYVRNAAGSKGVGNGSLQDKTTETGETSRGGVVIVKPVVPKGKKSLKGWLDQFEREVSRRLNRRPIEQNEFLDAILMKDTSVFTQPVGHVADQQPTESRPAATTPTDHVQASNNVATDDMARRATSQQPERATRSLSPSSEPERPAQIQELPSEQPPPKRRAIRTKTASRFKGFDDFDASQFAGADLPGISEHAGDGDAAMVLDSQPLFVGASQPREPSHDHEGISSGGEASAHDGADAVDDLFPAAAAMKRRRLADGRAVSVPVAESKQSAQTLRRKKEEVENVDVLGLARERREAQDEAARQDAENLRAALQDMDIDTIRKQIVVDEVEVVSREPRRPTETETNSRWDERWNGRKNFKRFRRKAKNEPSQTRASFCRGQKVIVGLQEVKGKDYGLNHWLDEPNATQMRADRQEISFSLRTSGGQQPTTDSRQNQPEVVRVEEEEADENEEDVIQPTKQGRRPSRNIGSASNRGQGDDQVPSAESIPDAPPRRTRAQERLQSSESGQRPHPKVTHPAVGANTQAASSETQRSTRSKRAAGVGPAASKEPPSKRTRAAAPRSRRQDDSDDSDEGLKFRFTKRK</sequence>
<feature type="region of interest" description="Disordered" evidence="7">
    <location>
        <begin position="227"/>
        <end position="246"/>
    </location>
</feature>
<dbReference type="GO" id="GO:0000724">
    <property type="term" value="P:double-strand break repair via homologous recombination"/>
    <property type="evidence" value="ECO:0007669"/>
    <property type="project" value="TreeGrafter"/>
</dbReference>
<dbReference type="InterPro" id="IPR040227">
    <property type="entry name" value="Nibrin-rel"/>
</dbReference>
<dbReference type="PANTHER" id="PTHR12162:SF0">
    <property type="entry name" value="NIBRIN"/>
    <property type="match status" value="1"/>
</dbReference>
<feature type="region of interest" description="Disordered" evidence="7">
    <location>
        <begin position="720"/>
        <end position="883"/>
    </location>
</feature>
<dbReference type="Gene3D" id="3.40.50.10980">
    <property type="entry name" value="Nibrin, BRCT2 domain"/>
    <property type="match status" value="1"/>
</dbReference>
<name>A0A6A6NL27_9PEZI</name>
<evidence type="ECO:0000313" key="9">
    <source>
        <dbReference type="EMBL" id="KAF2452368.1"/>
    </source>
</evidence>
<feature type="coiled-coil region" evidence="6">
    <location>
        <begin position="565"/>
        <end position="607"/>
    </location>
</feature>
<gene>
    <name evidence="9" type="ORF">BDY21DRAFT_425225</name>
</gene>
<reference evidence="9" key="1">
    <citation type="journal article" date="2020" name="Stud. Mycol.">
        <title>101 Dothideomycetes genomes: a test case for predicting lifestyles and emergence of pathogens.</title>
        <authorList>
            <person name="Haridas S."/>
            <person name="Albert R."/>
            <person name="Binder M."/>
            <person name="Bloem J."/>
            <person name="Labutti K."/>
            <person name="Salamov A."/>
            <person name="Andreopoulos B."/>
            <person name="Baker S."/>
            <person name="Barry K."/>
            <person name="Bills G."/>
            <person name="Bluhm B."/>
            <person name="Cannon C."/>
            <person name="Castanera R."/>
            <person name="Culley D."/>
            <person name="Daum C."/>
            <person name="Ezra D."/>
            <person name="Gonzalez J."/>
            <person name="Henrissat B."/>
            <person name="Kuo A."/>
            <person name="Liang C."/>
            <person name="Lipzen A."/>
            <person name="Lutzoni F."/>
            <person name="Magnuson J."/>
            <person name="Mondo S."/>
            <person name="Nolan M."/>
            <person name="Ohm R."/>
            <person name="Pangilinan J."/>
            <person name="Park H.-J."/>
            <person name="Ramirez L."/>
            <person name="Alfaro M."/>
            <person name="Sun H."/>
            <person name="Tritt A."/>
            <person name="Yoshinaga Y."/>
            <person name="Zwiers L.-H."/>
            <person name="Turgeon B."/>
            <person name="Goodwin S."/>
            <person name="Spatafora J."/>
            <person name="Crous P."/>
            <person name="Grigoriev I."/>
        </authorList>
    </citation>
    <scope>NUCLEOTIDE SEQUENCE</scope>
    <source>
        <strain evidence="9">ATCC 16933</strain>
    </source>
</reference>
<feature type="region of interest" description="Disordered" evidence="7">
    <location>
        <begin position="390"/>
        <end position="462"/>
    </location>
</feature>
<protein>
    <recommendedName>
        <fullName evidence="8">FHA domain-containing protein</fullName>
    </recommendedName>
</protein>
<feature type="compositionally biased region" description="Polar residues" evidence="7">
    <location>
        <begin position="720"/>
        <end position="737"/>
    </location>
</feature>
<feature type="domain" description="FHA" evidence="8">
    <location>
        <begin position="24"/>
        <end position="92"/>
    </location>
</feature>
<keyword evidence="10" id="KW-1185">Reference proteome</keyword>
<dbReference type="GO" id="GO:0007095">
    <property type="term" value="P:mitotic G2 DNA damage checkpoint signaling"/>
    <property type="evidence" value="ECO:0007669"/>
    <property type="project" value="InterPro"/>
</dbReference>
<dbReference type="InterPro" id="IPR043014">
    <property type="entry name" value="Nibrin_BRCT2_sf"/>
</dbReference>
<keyword evidence="3" id="KW-0234">DNA repair</keyword>
<dbReference type="SMART" id="SM00240">
    <property type="entry name" value="FHA"/>
    <property type="match status" value="1"/>
</dbReference>
<feature type="compositionally biased region" description="Basic and acidic residues" evidence="7">
    <location>
        <begin position="234"/>
        <end position="246"/>
    </location>
</feature>
<evidence type="ECO:0000256" key="2">
    <source>
        <dbReference type="ARBA" id="ARBA00022763"/>
    </source>
</evidence>
<dbReference type="EMBL" id="MU001711">
    <property type="protein sequence ID" value="KAF2452368.1"/>
    <property type="molecule type" value="Genomic_DNA"/>
</dbReference>
<dbReference type="PANTHER" id="PTHR12162">
    <property type="entry name" value="NIBRIN-RELATED"/>
    <property type="match status" value="1"/>
</dbReference>
<evidence type="ECO:0000256" key="5">
    <source>
        <dbReference type="ARBA" id="ARBA00044757"/>
    </source>
</evidence>
<evidence type="ECO:0000313" key="10">
    <source>
        <dbReference type="Proteomes" id="UP000799766"/>
    </source>
</evidence>